<evidence type="ECO:0000313" key="1">
    <source>
        <dbReference type="EMBL" id="MFC7337284.1"/>
    </source>
</evidence>
<dbReference type="Proteomes" id="UP001596472">
    <property type="component" value="Unassembled WGS sequence"/>
</dbReference>
<dbReference type="RefSeq" id="WP_379711431.1">
    <property type="nucleotide sequence ID" value="NZ_JBHTBS010000003.1"/>
</dbReference>
<reference evidence="2" key="1">
    <citation type="journal article" date="2019" name="Int. J. Syst. Evol. Microbiol.">
        <title>The Global Catalogue of Microorganisms (GCM) 10K type strain sequencing project: providing services to taxonomists for standard genome sequencing and annotation.</title>
        <authorList>
            <consortium name="The Broad Institute Genomics Platform"/>
            <consortium name="The Broad Institute Genome Sequencing Center for Infectious Disease"/>
            <person name="Wu L."/>
            <person name="Ma J."/>
        </authorList>
    </citation>
    <scope>NUCLEOTIDE SEQUENCE [LARGE SCALE GENOMIC DNA]</scope>
    <source>
        <strain evidence="2">CGMCC 4.1467</strain>
    </source>
</reference>
<organism evidence="1 2">
    <name type="scientific">Haloferula chungangensis</name>
    <dbReference type="NCBI Taxonomy" id="1048331"/>
    <lineage>
        <taxon>Bacteria</taxon>
        <taxon>Pseudomonadati</taxon>
        <taxon>Verrucomicrobiota</taxon>
        <taxon>Verrucomicrobiia</taxon>
        <taxon>Verrucomicrobiales</taxon>
        <taxon>Verrucomicrobiaceae</taxon>
        <taxon>Haloferula</taxon>
    </lineage>
</organism>
<accession>A0ABW2L6C3</accession>
<sequence>MNPAEMPFGECLPEHIIHHERGRARFYAIIARDDDNSAAIAPDDAGEVSLVILTAGGSATITGPERTRCLKKWLQHLRTGYQPKLNWQRFADEVSIPKRTLEALPDQGRAFPWSRAMKLVDYQATRFLATVESDELRQALILPADDRRRLSPGAYREILKVPKEYHPDAIKLLLHSGTDIGPFDAVAAKDILRRNLLEPKAAEAAWNEGKPQLAKDWKSSLGEWLHPRQRNDLLVRVAAWEDRDRVRGLRSPEDRVELKALPTAPKMPGGLRWIHLAVKHGHPVTIVPDPECKEGSRAVIDPTRLRLAEEAATRAH</sequence>
<gene>
    <name evidence="1" type="ORF">ACFQY0_08870</name>
</gene>
<protein>
    <submittedName>
        <fullName evidence="1">Uncharacterized protein</fullName>
    </submittedName>
</protein>
<name>A0ABW2L6C3_9BACT</name>
<evidence type="ECO:0000313" key="2">
    <source>
        <dbReference type="Proteomes" id="UP001596472"/>
    </source>
</evidence>
<keyword evidence="2" id="KW-1185">Reference proteome</keyword>
<proteinExistence type="predicted"/>
<dbReference type="EMBL" id="JBHTBS010000003">
    <property type="protein sequence ID" value="MFC7337284.1"/>
    <property type="molecule type" value="Genomic_DNA"/>
</dbReference>
<comment type="caution">
    <text evidence="1">The sequence shown here is derived from an EMBL/GenBank/DDBJ whole genome shotgun (WGS) entry which is preliminary data.</text>
</comment>